<feature type="chain" id="PRO_5004011598" evidence="2">
    <location>
        <begin position="21"/>
        <end position="243"/>
    </location>
</feature>
<keyword evidence="2" id="KW-0732">Signal</keyword>
<dbReference type="EnsemblPlants" id="PGSC0003DMT400036119">
    <property type="protein sequence ID" value="PGSC0003DMT400036119"/>
    <property type="gene ID" value="PGSC0003DMG400013912"/>
</dbReference>
<proteinExistence type="predicted"/>
<dbReference type="HOGENOM" id="CLU_1144257_0_0_1"/>
<name>M1B3B1_SOLTU</name>
<protein>
    <submittedName>
        <fullName evidence="3">Retrotransposon gag protein</fullName>
    </submittedName>
</protein>
<evidence type="ECO:0000313" key="3">
    <source>
        <dbReference type="EnsemblPlants" id="PGSC0003DMT400036119"/>
    </source>
</evidence>
<accession>M1B3B1</accession>
<keyword evidence="4" id="KW-1185">Reference proteome</keyword>
<feature type="region of interest" description="Disordered" evidence="1">
    <location>
        <begin position="162"/>
        <end position="187"/>
    </location>
</feature>
<feature type="compositionally biased region" description="Basic and acidic residues" evidence="1">
    <location>
        <begin position="174"/>
        <end position="187"/>
    </location>
</feature>
<feature type="region of interest" description="Disordered" evidence="1">
    <location>
        <begin position="220"/>
        <end position="243"/>
    </location>
</feature>
<organism evidence="3 4">
    <name type="scientific">Solanum tuberosum</name>
    <name type="common">Potato</name>
    <dbReference type="NCBI Taxonomy" id="4113"/>
    <lineage>
        <taxon>Eukaryota</taxon>
        <taxon>Viridiplantae</taxon>
        <taxon>Streptophyta</taxon>
        <taxon>Embryophyta</taxon>
        <taxon>Tracheophyta</taxon>
        <taxon>Spermatophyta</taxon>
        <taxon>Magnoliopsida</taxon>
        <taxon>eudicotyledons</taxon>
        <taxon>Gunneridae</taxon>
        <taxon>Pentapetalae</taxon>
        <taxon>asterids</taxon>
        <taxon>lamiids</taxon>
        <taxon>Solanales</taxon>
        <taxon>Solanaceae</taxon>
        <taxon>Solanoideae</taxon>
        <taxon>Solaneae</taxon>
        <taxon>Solanum</taxon>
    </lineage>
</organism>
<evidence type="ECO:0000256" key="2">
    <source>
        <dbReference type="SAM" id="SignalP"/>
    </source>
</evidence>
<evidence type="ECO:0000256" key="1">
    <source>
        <dbReference type="SAM" id="MobiDB-lite"/>
    </source>
</evidence>
<reference evidence="3" key="2">
    <citation type="submission" date="2015-06" db="UniProtKB">
        <authorList>
            <consortium name="EnsemblPlants"/>
        </authorList>
    </citation>
    <scope>IDENTIFICATION</scope>
    <source>
        <strain evidence="3">DM1-3 516 R44</strain>
    </source>
</reference>
<dbReference type="Proteomes" id="UP000011115">
    <property type="component" value="Unassembled WGS sequence"/>
</dbReference>
<dbReference type="PaxDb" id="4113-PGSC0003DMT400036119"/>
<feature type="signal peptide" evidence="2">
    <location>
        <begin position="1"/>
        <end position="20"/>
    </location>
</feature>
<dbReference type="InParanoid" id="M1B3B1"/>
<evidence type="ECO:0000313" key="4">
    <source>
        <dbReference type="Proteomes" id="UP000011115"/>
    </source>
</evidence>
<dbReference type="AlphaFoldDB" id="M1B3B1"/>
<dbReference type="Gramene" id="PGSC0003DMT400036119">
    <property type="protein sequence ID" value="PGSC0003DMT400036119"/>
    <property type="gene ID" value="PGSC0003DMG400013912"/>
</dbReference>
<reference evidence="4" key="1">
    <citation type="journal article" date="2011" name="Nature">
        <title>Genome sequence and analysis of the tuber crop potato.</title>
        <authorList>
            <consortium name="The Potato Genome Sequencing Consortium"/>
        </authorList>
    </citation>
    <scope>NUCLEOTIDE SEQUENCE [LARGE SCALE GENOMIC DNA]</scope>
    <source>
        <strain evidence="4">cv. DM1-3 516 R44</strain>
    </source>
</reference>
<sequence>MHQDFCRKLFLTTWLDLTVGASTCSTGRIARRLCENSTPPTAATLRGSITKQSKPLAQDPLTSTMVRGCPVDISPAPISHFLYGPTTGHSWSLNTSEFDYKWDIVRSGAFQRNAEQREAILLWLARYIAADGELEPQVAPTALADDTVLDAFFSGTVEEGLAPTHAKGKRHRSYRTEEEKAQKRQRRQEKVAKRASLLDEELCQQRVSTELRKAGQGFAWGQQWSPGAGPAQGVGSGLDIMKQ</sequence>